<protein>
    <submittedName>
        <fullName evidence="2">Leucine-rich repeat protein kinase family protein</fullName>
    </submittedName>
</protein>
<evidence type="ECO:0000256" key="1">
    <source>
        <dbReference type="SAM" id="MobiDB-lite"/>
    </source>
</evidence>
<organism evidence="2">
    <name type="scientific">Prunus dulcis</name>
    <name type="common">Almond</name>
    <name type="synonym">Amygdalus dulcis</name>
    <dbReference type="NCBI Taxonomy" id="3755"/>
    <lineage>
        <taxon>Eukaryota</taxon>
        <taxon>Viridiplantae</taxon>
        <taxon>Streptophyta</taxon>
        <taxon>Embryophyta</taxon>
        <taxon>Tracheophyta</taxon>
        <taxon>Spermatophyta</taxon>
        <taxon>Magnoliopsida</taxon>
        <taxon>eudicotyledons</taxon>
        <taxon>Gunneridae</taxon>
        <taxon>Pentapetalae</taxon>
        <taxon>rosids</taxon>
        <taxon>fabids</taxon>
        <taxon>Rosales</taxon>
        <taxon>Rosaceae</taxon>
        <taxon>Amygdaloideae</taxon>
        <taxon>Amygdaleae</taxon>
        <taxon>Prunus</taxon>
    </lineage>
</organism>
<name>A0A4Y1RR52_PRUDU</name>
<keyword evidence="2" id="KW-0808">Transferase</keyword>
<feature type="compositionally biased region" description="Low complexity" evidence="1">
    <location>
        <begin position="67"/>
        <end position="78"/>
    </location>
</feature>
<proteinExistence type="predicted"/>
<dbReference type="AlphaFoldDB" id="A0A4Y1RR52"/>
<feature type="region of interest" description="Disordered" evidence="1">
    <location>
        <begin position="66"/>
        <end position="120"/>
    </location>
</feature>
<sequence>LLSRQHLQASTIATTHLETERHRFRWNHHTSFFPFQLTATSICRCHRRKQPRKGAVLTVFQQTSTRSFSLNSSPNLSSKAPGARQTRRRDLQEVQLARTRSSRRAQESTTEPSPSFRAPS</sequence>
<dbReference type="GO" id="GO:0016301">
    <property type="term" value="F:kinase activity"/>
    <property type="evidence" value="ECO:0007669"/>
    <property type="project" value="UniProtKB-KW"/>
</dbReference>
<accession>A0A4Y1RR52</accession>
<gene>
    <name evidence="2" type="ORF">Prudu_018087</name>
</gene>
<dbReference type="EMBL" id="AP019302">
    <property type="protein sequence ID" value="BBH06435.1"/>
    <property type="molecule type" value="Genomic_DNA"/>
</dbReference>
<feature type="non-terminal residue" evidence="2">
    <location>
        <position position="1"/>
    </location>
</feature>
<reference evidence="2" key="1">
    <citation type="journal article" date="2019" name="Science">
        <title>Mutation of a bHLH transcription factor allowed almond domestication.</title>
        <authorList>
            <person name="Sanchez-Perez R."/>
            <person name="Pavan S."/>
            <person name="Mazzeo R."/>
            <person name="Moldovan C."/>
            <person name="Aiese Cigliano R."/>
            <person name="Del Cueto J."/>
            <person name="Ricciardi F."/>
            <person name="Lotti C."/>
            <person name="Ricciardi L."/>
            <person name="Dicenta F."/>
            <person name="Lopez-Marques R.L."/>
            <person name="Lindberg Moller B."/>
        </authorList>
    </citation>
    <scope>NUCLEOTIDE SEQUENCE</scope>
</reference>
<evidence type="ECO:0000313" key="2">
    <source>
        <dbReference type="EMBL" id="BBH06435.1"/>
    </source>
</evidence>
<keyword evidence="2" id="KW-0418">Kinase</keyword>